<feature type="domain" description="Amidohydrolase-related" evidence="1">
    <location>
        <begin position="45"/>
        <end position="345"/>
    </location>
</feature>
<dbReference type="InterPro" id="IPR011059">
    <property type="entry name" value="Metal-dep_hydrolase_composite"/>
</dbReference>
<evidence type="ECO:0000259" key="1">
    <source>
        <dbReference type="Pfam" id="PF01979"/>
    </source>
</evidence>
<comment type="caution">
    <text evidence="2">The sequence shown here is derived from an EMBL/GenBank/DDBJ whole genome shotgun (WGS) entry which is preliminary data.</text>
</comment>
<dbReference type="Gene3D" id="3.20.20.140">
    <property type="entry name" value="Metal-dependent hydrolases"/>
    <property type="match status" value="1"/>
</dbReference>
<dbReference type="PANTHER" id="PTHR43135:SF4">
    <property type="entry name" value="AMIDOHYDROLASE-RELATED DOMAIN-CONTAINING PROTEIN"/>
    <property type="match status" value="1"/>
</dbReference>
<dbReference type="Pfam" id="PF01979">
    <property type="entry name" value="Amidohydro_1"/>
    <property type="match status" value="1"/>
</dbReference>
<dbReference type="EMBL" id="VKKG01000002">
    <property type="protein sequence ID" value="TRY19016.1"/>
    <property type="molecule type" value="Genomic_DNA"/>
</dbReference>
<keyword evidence="3" id="KW-1185">Reference proteome</keyword>
<evidence type="ECO:0000313" key="3">
    <source>
        <dbReference type="Proteomes" id="UP000317638"/>
    </source>
</evidence>
<dbReference type="RefSeq" id="WP_143937908.1">
    <property type="nucleotide sequence ID" value="NZ_VKKG01000002.1"/>
</dbReference>
<dbReference type="SUPFAM" id="SSF51556">
    <property type="entry name" value="Metallo-dependent hydrolases"/>
    <property type="match status" value="1"/>
</dbReference>
<reference evidence="2 3" key="1">
    <citation type="submission" date="2019-07" db="EMBL/GenBank/DDBJ databases">
        <authorList>
            <person name="Zhou L.-Y."/>
        </authorList>
    </citation>
    <scope>NUCLEOTIDE SEQUENCE [LARGE SCALE GENOMIC DNA]</scope>
    <source>
        <strain evidence="2 3">YIM 101269</strain>
    </source>
</reference>
<dbReference type="InterPro" id="IPR032466">
    <property type="entry name" value="Metal_Hydrolase"/>
</dbReference>
<dbReference type="GO" id="GO:0016810">
    <property type="term" value="F:hydrolase activity, acting on carbon-nitrogen (but not peptide) bonds"/>
    <property type="evidence" value="ECO:0007669"/>
    <property type="project" value="InterPro"/>
</dbReference>
<protein>
    <submittedName>
        <fullName evidence="2">Amidohydrolase family protein</fullName>
    </submittedName>
</protein>
<dbReference type="AlphaFoldDB" id="A0A553K2T7"/>
<name>A0A553K2T7_9ACTN</name>
<dbReference type="Gene3D" id="2.30.40.10">
    <property type="entry name" value="Urease, subunit C, domain 1"/>
    <property type="match status" value="1"/>
</dbReference>
<dbReference type="InterPro" id="IPR051781">
    <property type="entry name" value="Metallo-dep_Hydrolase"/>
</dbReference>
<evidence type="ECO:0000313" key="2">
    <source>
        <dbReference type="EMBL" id="TRY19016.1"/>
    </source>
</evidence>
<accession>A0A553K2T7</accession>
<proteinExistence type="predicted"/>
<keyword evidence="2" id="KW-0378">Hydrolase</keyword>
<sequence length="358" mass="38121">MTAGNCFHIHGVVLPGDEPTDIYVVDGVVSHEPAPGATTIARNAWILPGLVDAHCHIGLGPGGAVDEATTIAQARADLAAGTMLVRDAGSPSDTRWVQERNELPRLLRSGRHVARPMRYLRDVGVEVEPVDLVEQVRHEARSGDGWVKLVGDWIDRSIGDLAPLWPADVAAAAIAAAHEEGARVTAHVFGEQAVAELVAAGIDCIEHGTGMSDDVIDEMAERGTVLVPTMINLNRFPDYAAPGREKYPNFSRHLMHLYERRFETIGRAIEAGIEIHAGTDAGTVVPHGQIQEEIAELAGLGGIGFALEAASWGARTWLGADNLTPGASADLIVCAADPREHLATLRNPLAKLLRGVPV</sequence>
<gene>
    <name evidence="2" type="ORF">FOJ82_07910</name>
</gene>
<dbReference type="Proteomes" id="UP000317638">
    <property type="component" value="Unassembled WGS sequence"/>
</dbReference>
<dbReference type="OrthoDB" id="3451205at2"/>
<organism evidence="2 3">
    <name type="scientific">Tessaracoccus rhinocerotis</name>
    <dbReference type="NCBI Taxonomy" id="1689449"/>
    <lineage>
        <taxon>Bacteria</taxon>
        <taxon>Bacillati</taxon>
        <taxon>Actinomycetota</taxon>
        <taxon>Actinomycetes</taxon>
        <taxon>Propionibacteriales</taxon>
        <taxon>Propionibacteriaceae</taxon>
        <taxon>Tessaracoccus</taxon>
    </lineage>
</organism>
<dbReference type="InterPro" id="IPR006680">
    <property type="entry name" value="Amidohydro-rel"/>
</dbReference>
<dbReference type="PANTHER" id="PTHR43135">
    <property type="entry name" value="ALPHA-D-RIBOSE 1-METHYLPHOSPHONATE 5-TRIPHOSPHATE DIPHOSPHATASE"/>
    <property type="match status" value="1"/>
</dbReference>